<protein>
    <recommendedName>
        <fullName evidence="2">VQ domain-containing protein</fullName>
    </recommendedName>
</protein>
<dbReference type="Pfam" id="PF05678">
    <property type="entry name" value="VQ"/>
    <property type="match status" value="1"/>
</dbReference>
<evidence type="ECO:0000313" key="3">
    <source>
        <dbReference type="EMBL" id="KAL3070009.1"/>
    </source>
</evidence>
<name>A0ABD2HQ78_HETSC</name>
<feature type="chain" id="PRO_5044762813" description="VQ domain-containing protein" evidence="1">
    <location>
        <begin position="24"/>
        <end position="107"/>
    </location>
</feature>
<evidence type="ECO:0000259" key="2">
    <source>
        <dbReference type="Pfam" id="PF05678"/>
    </source>
</evidence>
<feature type="domain" description="VQ" evidence="2">
    <location>
        <begin position="34"/>
        <end position="58"/>
    </location>
</feature>
<accession>A0ABD2HQ78</accession>
<keyword evidence="4" id="KW-1185">Reference proteome</keyword>
<dbReference type="InterPro" id="IPR008889">
    <property type="entry name" value="VQ"/>
</dbReference>
<evidence type="ECO:0000313" key="4">
    <source>
        <dbReference type="Proteomes" id="UP001620645"/>
    </source>
</evidence>
<evidence type="ECO:0000256" key="1">
    <source>
        <dbReference type="SAM" id="SignalP"/>
    </source>
</evidence>
<gene>
    <name evidence="3" type="ORF">niasHS_017298</name>
</gene>
<reference evidence="3 4" key="1">
    <citation type="submission" date="2024-10" db="EMBL/GenBank/DDBJ databases">
        <authorList>
            <person name="Kim D."/>
        </authorList>
    </citation>
    <scope>NUCLEOTIDE SEQUENCE [LARGE SCALE GENOMIC DNA]</scope>
    <source>
        <strain evidence="3">Taebaek</strain>
    </source>
</reference>
<organism evidence="3 4">
    <name type="scientific">Heterodera schachtii</name>
    <name type="common">Sugarbeet cyst nematode worm</name>
    <name type="synonym">Tylenchus schachtii</name>
    <dbReference type="NCBI Taxonomy" id="97005"/>
    <lineage>
        <taxon>Eukaryota</taxon>
        <taxon>Metazoa</taxon>
        <taxon>Ecdysozoa</taxon>
        <taxon>Nematoda</taxon>
        <taxon>Chromadorea</taxon>
        <taxon>Rhabditida</taxon>
        <taxon>Tylenchina</taxon>
        <taxon>Tylenchomorpha</taxon>
        <taxon>Tylenchoidea</taxon>
        <taxon>Heteroderidae</taxon>
        <taxon>Heteroderinae</taxon>
        <taxon>Heterodera</taxon>
    </lineage>
</organism>
<comment type="caution">
    <text evidence="3">The sequence shown here is derived from an EMBL/GenBank/DDBJ whole genome shotgun (WGS) entry which is preliminary data.</text>
</comment>
<sequence>MISALHFVSLLAILALAIDAVNGAPKKEKGKNANTSYIECDPTNFRQIVQQQTGQPSAGIFTSLSNSDTISFSNNNPKDEKALVVEPERAYCQRSNRFLSGPFFKKT</sequence>
<dbReference type="Proteomes" id="UP001620645">
    <property type="component" value="Unassembled WGS sequence"/>
</dbReference>
<dbReference type="AlphaFoldDB" id="A0ABD2HQ78"/>
<keyword evidence="1" id="KW-0732">Signal</keyword>
<dbReference type="EMBL" id="JBICCN010000420">
    <property type="protein sequence ID" value="KAL3070009.1"/>
    <property type="molecule type" value="Genomic_DNA"/>
</dbReference>
<proteinExistence type="predicted"/>
<feature type="signal peptide" evidence="1">
    <location>
        <begin position="1"/>
        <end position="23"/>
    </location>
</feature>